<dbReference type="SUPFAM" id="SSF81631">
    <property type="entry name" value="PAP/OAS1 substrate-binding domain"/>
    <property type="match status" value="1"/>
</dbReference>
<organism evidence="2 3">
    <name type="scientific">Larinioides sclopetarius</name>
    <dbReference type="NCBI Taxonomy" id="280406"/>
    <lineage>
        <taxon>Eukaryota</taxon>
        <taxon>Metazoa</taxon>
        <taxon>Ecdysozoa</taxon>
        <taxon>Arthropoda</taxon>
        <taxon>Chelicerata</taxon>
        <taxon>Arachnida</taxon>
        <taxon>Araneae</taxon>
        <taxon>Araneomorphae</taxon>
        <taxon>Entelegynae</taxon>
        <taxon>Araneoidea</taxon>
        <taxon>Araneidae</taxon>
        <taxon>Larinioides</taxon>
    </lineage>
</organism>
<comment type="caution">
    <text evidence="2">The sequence shown here is derived from an EMBL/GenBank/DDBJ whole genome shotgun (WGS) entry which is preliminary data.</text>
</comment>
<dbReference type="Pfam" id="PF22600">
    <property type="entry name" value="MTPAP-like_central"/>
    <property type="match status" value="1"/>
</dbReference>
<dbReference type="Gene3D" id="1.10.1410.10">
    <property type="match status" value="1"/>
</dbReference>
<accession>A0AAV1Z2X9</accession>
<dbReference type="InterPro" id="IPR054708">
    <property type="entry name" value="MTPAP-like_central"/>
</dbReference>
<keyword evidence="3" id="KW-1185">Reference proteome</keyword>
<dbReference type="EMBL" id="CAXIEN010000019">
    <property type="protein sequence ID" value="CAL1265726.1"/>
    <property type="molecule type" value="Genomic_DNA"/>
</dbReference>
<dbReference type="SUPFAM" id="SSF81301">
    <property type="entry name" value="Nucleotidyltransferase"/>
    <property type="match status" value="1"/>
</dbReference>
<reference evidence="2 3" key="1">
    <citation type="submission" date="2024-04" db="EMBL/GenBank/DDBJ databases">
        <authorList>
            <person name="Rising A."/>
            <person name="Reimegard J."/>
            <person name="Sonavane S."/>
            <person name="Akerstrom W."/>
            <person name="Nylinder S."/>
            <person name="Hedman E."/>
            <person name="Kallberg Y."/>
        </authorList>
    </citation>
    <scope>NUCLEOTIDE SEQUENCE [LARGE SCALE GENOMIC DNA]</scope>
</reference>
<proteinExistence type="predicted"/>
<dbReference type="InterPro" id="IPR043519">
    <property type="entry name" value="NT_sf"/>
</dbReference>
<dbReference type="GO" id="GO:1990817">
    <property type="term" value="F:poly(A) RNA polymerase activity"/>
    <property type="evidence" value="ECO:0007669"/>
    <property type="project" value="TreeGrafter"/>
</dbReference>
<dbReference type="AlphaFoldDB" id="A0AAV1Z2X9"/>
<dbReference type="PANTHER" id="PTHR12271">
    <property type="entry name" value="POLY A POLYMERASE CID PAP -RELATED"/>
    <property type="match status" value="1"/>
</dbReference>
<gene>
    <name evidence="2" type="ORF">LARSCL_LOCUS2702</name>
</gene>
<dbReference type="PANTHER" id="PTHR12271:SF133">
    <property type="entry name" value="POLY(A) RNA POLYMERASE, MITOCHONDRIAL"/>
    <property type="match status" value="1"/>
</dbReference>
<dbReference type="CDD" id="cd05402">
    <property type="entry name" value="NT_PAP_TUTase"/>
    <property type="match status" value="1"/>
</dbReference>
<dbReference type="Gene3D" id="3.30.460.10">
    <property type="entry name" value="Beta Polymerase, domain 2"/>
    <property type="match status" value="1"/>
</dbReference>
<dbReference type="GO" id="GO:0031123">
    <property type="term" value="P:RNA 3'-end processing"/>
    <property type="evidence" value="ECO:0007669"/>
    <property type="project" value="TreeGrafter"/>
</dbReference>
<evidence type="ECO:0000313" key="3">
    <source>
        <dbReference type="Proteomes" id="UP001497382"/>
    </source>
</evidence>
<feature type="domain" description="Poly(A) RNA polymerase mitochondrial-like central palm" evidence="1">
    <location>
        <begin position="201"/>
        <end position="349"/>
    </location>
</feature>
<name>A0AAV1Z2X9_9ARAC</name>
<sequence length="572" mass="64932">MIFSNISPRFVINISKFLTGRTKLNKYRFIQWKPPFCSISCAKFPNHQTNEIPITCRHFSSNTIIQDETKESKSRCINGSTFQQLMHMRKQQARCSVLIELSNKKDIFSATSACEQIGDVRSAYSYNGESENVFLLIEFASEKNVKELLLKCSCKNLEDAFIPFSRIIRFDKKFEKSTPKTTVSEEEIIVQSVKSKQKTVSELIEHIYISEKLSEMDTRLRFFFCELLKDALGGLFPDCDALPFGSSVNGFGKQDCDLDIMIRLYPSQVVQNSEFYFFNKTCVGKMLQKRSIFALGTFFSTFLPGFSHVDKILNARVPIIKFKHNITGMECDISVNNMSAVLMSEILYFCGEIDPRVRPLLYAVKRWAKEASVTYSAPGPWITNFGLSLLVIFFLQNRPVPILPALIEALQIIGEETTPDFGVEYLTPIAELQAKASLNTESIAMLLKEFLNFLGSHPFQNKHISILTGKASTLKECCDAIWLQNPIEEHKNVTKNVLHGDRYELCEKARLSSKYIAANMGVKCVAASDLSLILGIPNMLKMFPKNSKDLHMSELLNGKNQNGSRKKLQRKT</sequence>
<evidence type="ECO:0000259" key="1">
    <source>
        <dbReference type="Pfam" id="PF22600"/>
    </source>
</evidence>
<evidence type="ECO:0000313" key="2">
    <source>
        <dbReference type="EMBL" id="CAL1265726.1"/>
    </source>
</evidence>
<dbReference type="Proteomes" id="UP001497382">
    <property type="component" value="Unassembled WGS sequence"/>
</dbReference>
<protein>
    <recommendedName>
        <fullName evidence="1">Poly(A) RNA polymerase mitochondrial-like central palm domain-containing protein</fullName>
    </recommendedName>
</protein>